<dbReference type="Gene3D" id="3.40.50.300">
    <property type="entry name" value="P-loop containing nucleotide triphosphate hydrolases"/>
    <property type="match status" value="2"/>
</dbReference>
<feature type="domain" description="Dynein heavy chain AAA lid" evidence="4">
    <location>
        <begin position="578"/>
        <end position="704"/>
    </location>
</feature>
<accession>A0ABN8SXH5</accession>
<dbReference type="Gene3D" id="1.20.1270.280">
    <property type="match status" value="1"/>
</dbReference>
<comment type="caution">
    <text evidence="6">The sequence shown here is derived from an EMBL/GenBank/DDBJ whole genome shotgun (WGS) entry which is preliminary data.</text>
</comment>
<feature type="region of interest" description="Disordered" evidence="1">
    <location>
        <begin position="205"/>
        <end position="225"/>
    </location>
</feature>
<evidence type="ECO:0000256" key="1">
    <source>
        <dbReference type="SAM" id="MobiDB-lite"/>
    </source>
</evidence>
<dbReference type="Proteomes" id="UP001159427">
    <property type="component" value="Unassembled WGS sequence"/>
</dbReference>
<dbReference type="Gene3D" id="1.10.8.720">
    <property type="entry name" value="Region D6 of dynein motor"/>
    <property type="match status" value="1"/>
</dbReference>
<dbReference type="Pfam" id="PF18199">
    <property type="entry name" value="Dynein_C"/>
    <property type="match status" value="1"/>
</dbReference>
<evidence type="ECO:0000259" key="2">
    <source>
        <dbReference type="Pfam" id="PF03028"/>
    </source>
</evidence>
<dbReference type="InterPro" id="IPR027417">
    <property type="entry name" value="P-loop_NTPase"/>
</dbReference>
<dbReference type="Pfam" id="PF12781">
    <property type="entry name" value="AAA_9"/>
    <property type="match status" value="1"/>
</dbReference>
<dbReference type="InterPro" id="IPR043160">
    <property type="entry name" value="Dynein_C_barrel"/>
</dbReference>
<feature type="domain" description="Dynein heavy chain ATP-binding dynein motor region" evidence="3">
    <location>
        <begin position="17"/>
        <end position="137"/>
    </location>
</feature>
<dbReference type="InterPro" id="IPR026983">
    <property type="entry name" value="DHC"/>
</dbReference>
<keyword evidence="7" id="KW-1185">Reference proteome</keyword>
<dbReference type="InterPro" id="IPR035706">
    <property type="entry name" value="AAA_9"/>
</dbReference>
<dbReference type="Pfam" id="PF18198">
    <property type="entry name" value="AAA_lid_11"/>
    <property type="match status" value="1"/>
</dbReference>
<organism evidence="6 7">
    <name type="scientific">Porites evermanni</name>
    <dbReference type="NCBI Taxonomy" id="104178"/>
    <lineage>
        <taxon>Eukaryota</taxon>
        <taxon>Metazoa</taxon>
        <taxon>Cnidaria</taxon>
        <taxon>Anthozoa</taxon>
        <taxon>Hexacorallia</taxon>
        <taxon>Scleractinia</taxon>
        <taxon>Fungiina</taxon>
        <taxon>Poritidae</taxon>
        <taxon>Porites</taxon>
    </lineage>
</organism>
<sequence>MPLIYHITTSTSEEFEQVSQLVKFGSRRVMCHPEFRLYLVSRSSRPAFSTEVSSITTLINLRLDGEALAEEIQLEAFHRVQPGLYVESRKCLMVMMELLRLLENIDSKLMGLVTARQGTDIWEETEVIAELVNRRTEVTQRLTRTLSTFNRLRSLRELFLPLAKRAVMMFSLLSSLCSVQHEYRFSLGYFLSLFRSAVGKDVEPPTEKLEYESDSDDPEGVKKESRTTVVINTTPSLVYRTRFIDQRHRLLFASLLTLYKVEKRAEGGLTEEEITLLLSGNLSTPVPTLSDFDPTLLQPSWVAQGAWELVLAASSLKGPLDSICTHIASNPGLWRDWYESERPDTQALPIESEGSELSLLHKLLMIRCLRSDRFEHAMRMFVEKEVGDLVERTPSSFDEVLSGIKHSIPVFVLMPDHSSVSTPLKISPVESIRRIAEARNVQCQQISVGHGQEEVIDVALATAVRTDTWLVIENLQLASGLWLEQLYNRLSRLQLQAETSSTPSQWRVFLLCEPADHLPVGLLLFAHQLAWDVVQREGPVYQALDSTDLDLKSLITSTLEAVPRTYWEQARDQSLAVRSTLFGLCVSHSILLMRHQLGTRASSGRYPLSTRDLLTAFEMVIGWATRQDGLSATQLEALSEMISKGVYGGKVTDHWDRRFVEILTHHVIKETALQQHSSLSVGTVSLPVPPANVDPSDYSKWFNEKTSTDGADFSAVRALGLDISVEREYNESRASDFIRKLDKLHRDINQTTALIQEPSPENMINMPRLRAAMDLCIEQLPTLLKIEQDGAVSVTQLLPRVLSQLRALSVYSESGSSVGAEERISESMGYVLQKECQWFNCLLYYIRHSLQVLEHCVLGGSPAIPPSLGSVVDSLQCDMVPTDWLHPDSQPSPHILTSWLKDFSRRHKQLSDWVRRGIVPNPNSEPLIGRGQLTSVWLGGLANPGALMTSLRHEKAAMVGCSVDEVELRCSLAKSYLSRDENASDSEQGLVISGLYLEGASMDLDKESLVEPTSAISQLPDLFLSAVIPEEEEPRPEDRNEADDLEVYRCPVFMNRARQCCSFTLPIKCSKTAEHWVLAGVAIVLDIGDASNSWKLVPRNFKQ</sequence>
<dbReference type="Gene3D" id="3.10.490.20">
    <property type="match status" value="1"/>
</dbReference>
<reference evidence="6 7" key="1">
    <citation type="submission" date="2022-05" db="EMBL/GenBank/DDBJ databases">
        <authorList>
            <consortium name="Genoscope - CEA"/>
            <person name="William W."/>
        </authorList>
    </citation>
    <scope>NUCLEOTIDE SEQUENCE [LARGE SCALE GENOMIC DNA]</scope>
</reference>
<feature type="domain" description="Dynein heavy chain C-terminal" evidence="5">
    <location>
        <begin position="793"/>
        <end position="1085"/>
    </location>
</feature>
<proteinExistence type="predicted"/>
<dbReference type="PANTHER" id="PTHR46961:SF21">
    <property type="entry name" value="LOW QUALITY PROTEIN: DYNEIN BETA CHAIN, FLAGELLAR OUTER ARM-LIKE"/>
    <property type="match status" value="1"/>
</dbReference>
<dbReference type="PANTHER" id="PTHR46961">
    <property type="entry name" value="DYNEIN HEAVY CHAIN 1, AXONEMAL-LIKE PROTEIN"/>
    <property type="match status" value="1"/>
</dbReference>
<evidence type="ECO:0000259" key="4">
    <source>
        <dbReference type="Pfam" id="PF18198"/>
    </source>
</evidence>
<evidence type="ECO:0000313" key="7">
    <source>
        <dbReference type="Proteomes" id="UP001159427"/>
    </source>
</evidence>
<dbReference type="InterPro" id="IPR004273">
    <property type="entry name" value="Dynein_heavy_D6_P-loop"/>
</dbReference>
<protein>
    <recommendedName>
        <fullName evidence="8">Cytoplasmic dynein 2 heavy chain 1</fullName>
    </recommendedName>
</protein>
<name>A0ABN8SXH5_9CNID</name>
<gene>
    <name evidence="6" type="ORF">PEVE_00032045</name>
</gene>
<dbReference type="Gene3D" id="1.10.8.1220">
    <property type="match status" value="1"/>
</dbReference>
<dbReference type="InterPro" id="IPR041228">
    <property type="entry name" value="Dynein_C"/>
</dbReference>
<evidence type="ECO:0008006" key="8">
    <source>
        <dbReference type="Google" id="ProtNLM"/>
    </source>
</evidence>
<dbReference type="EMBL" id="CALNXI010004630">
    <property type="protein sequence ID" value="CAH3196201.1"/>
    <property type="molecule type" value="Genomic_DNA"/>
</dbReference>
<evidence type="ECO:0000259" key="3">
    <source>
        <dbReference type="Pfam" id="PF12781"/>
    </source>
</evidence>
<evidence type="ECO:0000313" key="6">
    <source>
        <dbReference type="EMBL" id="CAH3196201.1"/>
    </source>
</evidence>
<dbReference type="InterPro" id="IPR042219">
    <property type="entry name" value="AAA_lid_11_sf"/>
</dbReference>
<feature type="domain" description="Dynein heavy chain region D6 P-loop" evidence="2">
    <location>
        <begin position="427"/>
        <end position="523"/>
    </location>
</feature>
<evidence type="ECO:0000259" key="5">
    <source>
        <dbReference type="Pfam" id="PF18199"/>
    </source>
</evidence>
<dbReference type="Pfam" id="PF03028">
    <property type="entry name" value="Dynein_heavy"/>
    <property type="match status" value="1"/>
</dbReference>
<dbReference type="InterPro" id="IPR041658">
    <property type="entry name" value="AAA_lid_11"/>
</dbReference>